<keyword evidence="2" id="KW-1185">Reference proteome</keyword>
<dbReference type="PANTHER" id="PTHR12224">
    <property type="entry name" value="BETA-1,4-MANNOSYL-GLYCOPROTEIN BETA-1,4-N-ACETYLGLUCOSAMINYL-TRANSFERASE"/>
    <property type="match status" value="1"/>
</dbReference>
<dbReference type="GO" id="GO:0016020">
    <property type="term" value="C:membrane"/>
    <property type="evidence" value="ECO:0007669"/>
    <property type="project" value="InterPro"/>
</dbReference>
<accession>A0A8J4TZB9</accession>
<protein>
    <submittedName>
        <fullName evidence="1">Beta-1,4-mannosyl-glycoprotein 4-beta-N-acetylglucosaminyltransferase-like</fullName>
    </submittedName>
</protein>
<comment type="caution">
    <text evidence="1">The sequence shown here is derived from an EMBL/GenBank/DDBJ whole genome shotgun (WGS) entry which is preliminary data.</text>
</comment>
<dbReference type="SUPFAM" id="SSF48371">
    <property type="entry name" value="ARM repeat"/>
    <property type="match status" value="1"/>
</dbReference>
<dbReference type="OrthoDB" id="6474464at2759"/>
<dbReference type="InterPro" id="IPR016024">
    <property type="entry name" value="ARM-type_fold"/>
</dbReference>
<dbReference type="Proteomes" id="UP000727407">
    <property type="component" value="Unassembled WGS sequence"/>
</dbReference>
<dbReference type="GO" id="GO:0006044">
    <property type="term" value="P:N-acetylglucosamine metabolic process"/>
    <property type="evidence" value="ECO:0007669"/>
    <property type="project" value="TreeGrafter"/>
</dbReference>
<dbReference type="EMBL" id="QNUK01000728">
    <property type="protein sequence ID" value="KAF5890082.1"/>
    <property type="molecule type" value="Genomic_DNA"/>
</dbReference>
<evidence type="ECO:0000313" key="2">
    <source>
        <dbReference type="Proteomes" id="UP000727407"/>
    </source>
</evidence>
<evidence type="ECO:0000313" key="1">
    <source>
        <dbReference type="EMBL" id="KAF5890082.1"/>
    </source>
</evidence>
<gene>
    <name evidence="1" type="primary">mgat3a</name>
    <name evidence="1" type="ORF">DAT39_020211</name>
</gene>
<dbReference type="Pfam" id="PF04724">
    <property type="entry name" value="Glyco_transf_17"/>
    <property type="match status" value="1"/>
</dbReference>
<reference evidence="1" key="1">
    <citation type="submission" date="2020-07" db="EMBL/GenBank/DDBJ databases">
        <title>Clarias magur genome sequencing, assembly and annotation.</title>
        <authorList>
            <person name="Kushwaha B."/>
            <person name="Kumar R."/>
            <person name="Das P."/>
            <person name="Joshi C.G."/>
            <person name="Kumar D."/>
            <person name="Nagpure N.S."/>
            <person name="Pandey M."/>
            <person name="Agarwal S."/>
            <person name="Srivastava S."/>
            <person name="Singh M."/>
            <person name="Sahoo L."/>
            <person name="Jayasankar P."/>
            <person name="Meher P.K."/>
            <person name="Koringa P.G."/>
            <person name="Iquebal M.A."/>
            <person name="Das S.P."/>
            <person name="Bit A."/>
            <person name="Patnaik S."/>
            <person name="Patel N."/>
            <person name="Shah T.M."/>
            <person name="Hinsu A."/>
            <person name="Jena J.K."/>
        </authorList>
    </citation>
    <scope>NUCLEOTIDE SEQUENCE</scope>
    <source>
        <strain evidence="1">CIFAMagur01</strain>
        <tissue evidence="1">Testis</tissue>
    </source>
</reference>
<dbReference type="GO" id="GO:0003830">
    <property type="term" value="F:beta-1,4-mannosylglycoprotein 4-beta-N-acetylglucosaminyltransferase activity"/>
    <property type="evidence" value="ECO:0007669"/>
    <property type="project" value="InterPro"/>
</dbReference>
<sequence>MEFLQAALSEVCKDLMKLGGLDVCVSRCVCHSEAGVRWRAAELLACCAQNMPEVQLYLLQQGALYTLLQLTDHDAHTTVRVKALYAVSCLVREQEVGLREFLSHDGFSVLMRGMQSDWDKLRTKSAFILLNILTSHPEHRDTVLSMGMVQQLVAVLRSPHSSVHEHVLGVLCCLVEDSERGVCDCREPSLGLEELLNQRISDLQGREENQKLWDRTKTKGASWAYRLGLCVCGSVREKEKELCLRPHHFPPFFFLTHSLSLLSMHTPDSVAACQSVLSCSPGDVDGETGDGGRLHPHLARMKVRRHRRLLLCTISVCLLSLLYCYKTLHQEALLQRLSTYSSRLVEFSGILWKDTQSEALVYGTEKQKAVRVQVNYRKSQAKEDLLQLNLSGLQTRPYVLQDDLTSYFIHTERGELCFIEGTDKKLQTPQGALVGERHHVKNETVPQDYREVSKPEISNCVCRQGWHGPNCGIPTVVQHSNLPTKSHLKPRTVPRRIINAININHEFDLLHARFHELADAVDLFLVCESNYTAYGEAKPLNFLRLLLNGTFDYIKHKILYIFLDHFPKGGRADGWIADDYLRTFLSKNGLIRVQGLRHDDVFVLDDADEIPLREGILFLKFYDGWTEPFGIHMRKSLYGFYWRQPGTLDILSGCTMDMFLKVYRGDGILLRRRDYYSMPGFREYEKQSGQVLMHWSIGSPVHYAGWHCSWCFTPDGIYYKLISAQNGDFPRWGDFEEKRKLSYIKELIRTGGWFDGSVSSYPYAHPKEHMFAPKYLLHNYEKYRYLLENPYSKG</sequence>
<dbReference type="AlphaFoldDB" id="A0A8J4TZB9"/>
<dbReference type="InterPro" id="IPR006813">
    <property type="entry name" value="Glyco_trans_17"/>
</dbReference>
<dbReference type="Gene3D" id="1.25.10.10">
    <property type="entry name" value="Leucine-rich Repeat Variant"/>
    <property type="match status" value="1"/>
</dbReference>
<dbReference type="InterPro" id="IPR011989">
    <property type="entry name" value="ARM-like"/>
</dbReference>
<name>A0A8J4TZB9_CLAMG</name>
<organism evidence="1 2">
    <name type="scientific">Clarias magur</name>
    <name type="common">Asian catfish</name>
    <name type="synonym">Macropteronotus magur</name>
    <dbReference type="NCBI Taxonomy" id="1594786"/>
    <lineage>
        <taxon>Eukaryota</taxon>
        <taxon>Metazoa</taxon>
        <taxon>Chordata</taxon>
        <taxon>Craniata</taxon>
        <taxon>Vertebrata</taxon>
        <taxon>Euteleostomi</taxon>
        <taxon>Actinopterygii</taxon>
        <taxon>Neopterygii</taxon>
        <taxon>Teleostei</taxon>
        <taxon>Ostariophysi</taxon>
        <taxon>Siluriformes</taxon>
        <taxon>Clariidae</taxon>
        <taxon>Clarias</taxon>
    </lineage>
</organism>
<proteinExistence type="predicted"/>
<dbReference type="PANTHER" id="PTHR12224:SF0">
    <property type="entry name" value="BETA-1,4-MANNOSYL-GLYCOPROTEIN 4-BETA-N-ACETYLGLUCOSAMINYLTRANSFERASE"/>
    <property type="match status" value="1"/>
</dbReference>